<gene>
    <name evidence="2" type="ORF">Ldro_2701</name>
</gene>
<dbReference type="Gene3D" id="2.60.120.10">
    <property type="entry name" value="Jelly Rolls"/>
    <property type="match status" value="1"/>
</dbReference>
<comment type="caution">
    <text evidence="2">The sequence shown here is derived from an EMBL/GenBank/DDBJ whole genome shotgun (WGS) entry which is preliminary data.</text>
</comment>
<reference evidence="2 3" key="1">
    <citation type="submission" date="2015-11" db="EMBL/GenBank/DDBJ databases">
        <title>Genomic analysis of 38 Legionella species identifies large and diverse effector repertoires.</title>
        <authorList>
            <person name="Burstein D."/>
            <person name="Amaro F."/>
            <person name="Zusman T."/>
            <person name="Lifshitz Z."/>
            <person name="Cohen O."/>
            <person name="Gilbert J.A."/>
            <person name="Pupko T."/>
            <person name="Shuman H.A."/>
            <person name="Segal G."/>
        </authorList>
    </citation>
    <scope>NUCLEOTIDE SEQUENCE [LARGE SCALE GENOMIC DNA]</scope>
    <source>
        <strain evidence="2 3">ATCC 700990</strain>
    </source>
</reference>
<name>A0A0W0SMS5_9GAMM</name>
<proteinExistence type="predicted"/>
<keyword evidence="2" id="KW-0413">Isomerase</keyword>
<evidence type="ECO:0000313" key="2">
    <source>
        <dbReference type="EMBL" id="KTC84537.1"/>
    </source>
</evidence>
<dbReference type="AlphaFoldDB" id="A0A0W0SMS5"/>
<keyword evidence="3" id="KW-1185">Reference proteome</keyword>
<dbReference type="EMBL" id="LNXY01000031">
    <property type="protein sequence ID" value="KTC84537.1"/>
    <property type="molecule type" value="Genomic_DNA"/>
</dbReference>
<dbReference type="InterPro" id="IPR013096">
    <property type="entry name" value="Cupin_2"/>
</dbReference>
<dbReference type="InterPro" id="IPR011051">
    <property type="entry name" value="RmlC_Cupin_sf"/>
</dbReference>
<sequence length="104" mass="11558">MQIIKSSLFTGDFAWQALDIAQISGGATIRLHWTDQPYIWHKNDGDEVFVVLEGHVIMHYLEGGVENQKELKAGDICYLKEGCEHVAHPQGAARILVIEKAGSI</sequence>
<dbReference type="InterPro" id="IPR014710">
    <property type="entry name" value="RmlC-like_jellyroll"/>
</dbReference>
<dbReference type="PATRIC" id="fig|1212489.4.peg.2848"/>
<protein>
    <submittedName>
        <fullName evidence="2">Mannose-6-phosphate isomerase</fullName>
    </submittedName>
</protein>
<dbReference type="Proteomes" id="UP000054736">
    <property type="component" value="Unassembled WGS sequence"/>
</dbReference>
<dbReference type="OrthoDB" id="3829432at2"/>
<dbReference type="Pfam" id="PF07883">
    <property type="entry name" value="Cupin_2"/>
    <property type="match status" value="1"/>
</dbReference>
<feature type="domain" description="Cupin type-2" evidence="1">
    <location>
        <begin position="40"/>
        <end position="98"/>
    </location>
</feature>
<dbReference type="SUPFAM" id="SSF51182">
    <property type="entry name" value="RmlC-like cupins"/>
    <property type="match status" value="1"/>
</dbReference>
<dbReference type="GO" id="GO:0016853">
    <property type="term" value="F:isomerase activity"/>
    <property type="evidence" value="ECO:0007669"/>
    <property type="project" value="UniProtKB-KW"/>
</dbReference>
<organism evidence="2 3">
    <name type="scientific">Legionella drozanskii LLAP-1</name>
    <dbReference type="NCBI Taxonomy" id="1212489"/>
    <lineage>
        <taxon>Bacteria</taxon>
        <taxon>Pseudomonadati</taxon>
        <taxon>Pseudomonadota</taxon>
        <taxon>Gammaproteobacteria</taxon>
        <taxon>Legionellales</taxon>
        <taxon>Legionellaceae</taxon>
        <taxon>Legionella</taxon>
    </lineage>
</organism>
<dbReference type="RefSeq" id="WP_058496979.1">
    <property type="nucleotide sequence ID" value="NZ_CAAAIU010000004.1"/>
</dbReference>
<evidence type="ECO:0000259" key="1">
    <source>
        <dbReference type="Pfam" id="PF07883"/>
    </source>
</evidence>
<dbReference type="STRING" id="1212489.Ldro_2701"/>
<accession>A0A0W0SMS5</accession>
<evidence type="ECO:0000313" key="3">
    <source>
        <dbReference type="Proteomes" id="UP000054736"/>
    </source>
</evidence>